<evidence type="ECO:0000259" key="5">
    <source>
        <dbReference type="PROSITE" id="PS51898"/>
    </source>
</evidence>
<dbReference type="GO" id="GO:0003677">
    <property type="term" value="F:DNA binding"/>
    <property type="evidence" value="ECO:0007669"/>
    <property type="project" value="UniProtKB-KW"/>
</dbReference>
<dbReference type="GO" id="GO:0006310">
    <property type="term" value="P:DNA recombination"/>
    <property type="evidence" value="ECO:0007669"/>
    <property type="project" value="UniProtKB-KW"/>
</dbReference>
<dbReference type="EMBL" id="CP002830">
    <property type="protein sequence ID" value="AEI66933.1"/>
    <property type="molecule type" value="Genomic_DNA"/>
</dbReference>
<evidence type="ECO:0000256" key="4">
    <source>
        <dbReference type="SAM" id="MobiDB-lite"/>
    </source>
</evidence>
<comment type="similarity">
    <text evidence="1">Belongs to the 'phage' integrase family.</text>
</comment>
<reference evidence="6 7" key="1">
    <citation type="journal article" date="2011" name="J. Bacteriol.">
        <title>Genome sequence of the halotolerant marine bacterium Myxococcus fulvus HW-1.</title>
        <authorList>
            <person name="Li Z.F."/>
            <person name="Li X."/>
            <person name="Liu H."/>
            <person name="Liu X."/>
            <person name="Han K."/>
            <person name="Wu Z.H."/>
            <person name="Hu W."/>
            <person name="Li F.F."/>
            <person name="Li Y.Z."/>
        </authorList>
    </citation>
    <scope>NUCLEOTIDE SEQUENCE [LARGE SCALE GENOMIC DNA]</scope>
    <source>
        <strain evidence="7">ATCC BAA-855 / HW-1</strain>
    </source>
</reference>
<dbReference type="InterPro" id="IPR050090">
    <property type="entry name" value="Tyrosine_recombinase_XerCD"/>
</dbReference>
<dbReference type="Proteomes" id="UP000000488">
    <property type="component" value="Chromosome"/>
</dbReference>
<name>F8C7Y1_MYXFH</name>
<evidence type="ECO:0000256" key="3">
    <source>
        <dbReference type="ARBA" id="ARBA00023172"/>
    </source>
</evidence>
<evidence type="ECO:0000313" key="6">
    <source>
        <dbReference type="EMBL" id="AEI66933.1"/>
    </source>
</evidence>
<organism evidence="6 7">
    <name type="scientific">Myxococcus fulvus (strain ATCC BAA-855 / HW-1)</name>
    <dbReference type="NCBI Taxonomy" id="483219"/>
    <lineage>
        <taxon>Bacteria</taxon>
        <taxon>Pseudomonadati</taxon>
        <taxon>Myxococcota</taxon>
        <taxon>Myxococcia</taxon>
        <taxon>Myxococcales</taxon>
        <taxon>Cystobacterineae</taxon>
        <taxon>Myxococcaceae</taxon>
        <taxon>Myxococcus</taxon>
    </lineage>
</organism>
<protein>
    <submittedName>
        <fullName evidence="6">Phage integrase family protein</fullName>
    </submittedName>
</protein>
<dbReference type="AlphaFoldDB" id="F8C7Y1"/>
<gene>
    <name evidence="6" type="ordered locus">LILAB_25200</name>
</gene>
<dbReference type="PROSITE" id="PS51898">
    <property type="entry name" value="TYR_RECOMBINASE"/>
    <property type="match status" value="1"/>
</dbReference>
<feature type="compositionally biased region" description="Polar residues" evidence="4">
    <location>
        <begin position="396"/>
        <end position="410"/>
    </location>
</feature>
<dbReference type="SUPFAM" id="SSF56349">
    <property type="entry name" value="DNA breaking-rejoining enzymes"/>
    <property type="match status" value="2"/>
</dbReference>
<dbReference type="InterPro" id="IPR013762">
    <property type="entry name" value="Integrase-like_cat_sf"/>
</dbReference>
<proteinExistence type="inferred from homology"/>
<evidence type="ECO:0000256" key="2">
    <source>
        <dbReference type="ARBA" id="ARBA00023125"/>
    </source>
</evidence>
<dbReference type="STRING" id="483219.LILAB_25200"/>
<dbReference type="Gene3D" id="1.10.443.10">
    <property type="entry name" value="Intergrase catalytic core"/>
    <property type="match status" value="1"/>
</dbReference>
<accession>F8C7Y1</accession>
<keyword evidence="2" id="KW-0238">DNA-binding</keyword>
<dbReference type="HOGENOM" id="CLU_586388_0_0_7"/>
<dbReference type="KEGG" id="mfu:LILAB_25200"/>
<dbReference type="Pfam" id="PF00589">
    <property type="entry name" value="Phage_integrase"/>
    <property type="match status" value="1"/>
</dbReference>
<sequence length="466" mass="52581">MAWVQQLPSGSFRIGWKNPDGSPGREVVPAANKTEAKRMAHQREQQAWLARAGVIPDRPEEPTIAEAIRLRIDALPPEFATKKNLKEKLRYVEDAFGKRRPSSITAADVLTMLAKLPHLSPQMREHIRMSGQGLITFLTNKARVYSGPNPFKEAGPVKVPKRQVRTYPTDFLPRLFDTLQPHHRTPVATALLTGVRKGEVRVMLKANVHLNERYILLTSGGRRDTTKGGRERRVPIPEILVPALTEQLATPGPYLFPRPGTSKPYGPNWRVHDVMARACVRAGLIKGWRPYCFRKACGWKGQLEHEATERECPECKRGLRWKEVAQDLRFKHLRSTWGTVAYTVTRDLRLVADVLGHADIETTRMHYAATIPEHVQAGAEATAAALSPWRPRGVTTEETGGQQRKPTPTQEVRIVNEVKVLARQGKAEEAREPVVYGFLNRRPQVRFLSGSLPKLLLLLGFRLRKD</sequence>
<dbReference type="PANTHER" id="PTHR30349">
    <property type="entry name" value="PHAGE INTEGRASE-RELATED"/>
    <property type="match status" value="1"/>
</dbReference>
<dbReference type="PANTHER" id="PTHR30349:SF41">
    <property type="entry name" value="INTEGRASE_RECOMBINASE PROTEIN MJ0367-RELATED"/>
    <property type="match status" value="1"/>
</dbReference>
<feature type="region of interest" description="Disordered" evidence="4">
    <location>
        <begin position="391"/>
        <end position="410"/>
    </location>
</feature>
<keyword evidence="3" id="KW-0233">DNA recombination</keyword>
<dbReference type="GO" id="GO:0015074">
    <property type="term" value="P:DNA integration"/>
    <property type="evidence" value="ECO:0007669"/>
    <property type="project" value="InterPro"/>
</dbReference>
<dbReference type="InterPro" id="IPR011010">
    <property type="entry name" value="DNA_brk_join_enz"/>
</dbReference>
<dbReference type="InterPro" id="IPR002104">
    <property type="entry name" value="Integrase_catalytic"/>
</dbReference>
<evidence type="ECO:0000256" key="1">
    <source>
        <dbReference type="ARBA" id="ARBA00008857"/>
    </source>
</evidence>
<feature type="domain" description="Tyr recombinase" evidence="5">
    <location>
        <begin position="162"/>
        <end position="380"/>
    </location>
</feature>
<evidence type="ECO:0000313" key="7">
    <source>
        <dbReference type="Proteomes" id="UP000000488"/>
    </source>
</evidence>
<dbReference type="eggNOG" id="COG0582">
    <property type="taxonomic scope" value="Bacteria"/>
</dbReference>